<feature type="transmembrane region" description="Helical" evidence="1">
    <location>
        <begin position="299"/>
        <end position="322"/>
    </location>
</feature>
<keyword evidence="1" id="KW-0812">Transmembrane</keyword>
<dbReference type="InParanoid" id="A0A0C2WQI7"/>
<organism evidence="2 3">
    <name type="scientific">Amanita muscaria (strain Koide BX008)</name>
    <dbReference type="NCBI Taxonomy" id="946122"/>
    <lineage>
        <taxon>Eukaryota</taxon>
        <taxon>Fungi</taxon>
        <taxon>Dikarya</taxon>
        <taxon>Basidiomycota</taxon>
        <taxon>Agaricomycotina</taxon>
        <taxon>Agaricomycetes</taxon>
        <taxon>Agaricomycetidae</taxon>
        <taxon>Agaricales</taxon>
        <taxon>Pluteineae</taxon>
        <taxon>Amanitaceae</taxon>
        <taxon>Amanita</taxon>
    </lineage>
</organism>
<dbReference type="EMBL" id="KN818254">
    <property type="protein sequence ID" value="KIL63932.1"/>
    <property type="molecule type" value="Genomic_DNA"/>
</dbReference>
<dbReference type="STRING" id="946122.A0A0C2WQI7"/>
<protein>
    <recommendedName>
        <fullName evidence="4">Transmembrane protein</fullName>
    </recommendedName>
</protein>
<keyword evidence="1" id="KW-0472">Membrane</keyword>
<sequence>MPNLTITIEDNSPLLSYDTNWYFGASDDNNTSLYLESNFMRVSKGGAKMTFRYTGTDVAAYGAKRGNHGRYQVAIDSTSFDPVSGAASGNGIYQALLFQSQGIKQGAHTFTITNLDDTQFLDIDFMTWNLTWGDPTAPLSISSIDDADPGWEWSGTDWSTSPSLVGRWYGATGHMTTNFGATAKMTFNGDAISLFGPVNTTGAQYSIAIDGGAPTTYDSSRTQSFQTMLFHGNNLGSGSHTLAFTCQANSLQSCGIDYAQVYSAANSTSSGSSSGSSSANPTVTVTVTASASNLSVGDIVGITLGSLAVVAALGVVAFYLTLRKGSKAYDSYEPTAFTGSQPATQGSYYQ</sequence>
<keyword evidence="1" id="KW-1133">Transmembrane helix</keyword>
<evidence type="ECO:0000313" key="3">
    <source>
        <dbReference type="Proteomes" id="UP000054549"/>
    </source>
</evidence>
<keyword evidence="3" id="KW-1185">Reference proteome</keyword>
<name>A0A0C2WQI7_AMAMK</name>
<dbReference type="Proteomes" id="UP000054549">
    <property type="component" value="Unassembled WGS sequence"/>
</dbReference>
<dbReference type="HOGENOM" id="CLU_028897_1_0_1"/>
<reference evidence="2 3" key="1">
    <citation type="submission" date="2014-04" db="EMBL/GenBank/DDBJ databases">
        <title>Evolutionary Origins and Diversification of the Mycorrhizal Mutualists.</title>
        <authorList>
            <consortium name="DOE Joint Genome Institute"/>
            <consortium name="Mycorrhizal Genomics Consortium"/>
            <person name="Kohler A."/>
            <person name="Kuo A."/>
            <person name="Nagy L.G."/>
            <person name="Floudas D."/>
            <person name="Copeland A."/>
            <person name="Barry K.W."/>
            <person name="Cichocki N."/>
            <person name="Veneault-Fourrey C."/>
            <person name="LaButti K."/>
            <person name="Lindquist E.A."/>
            <person name="Lipzen A."/>
            <person name="Lundell T."/>
            <person name="Morin E."/>
            <person name="Murat C."/>
            <person name="Riley R."/>
            <person name="Ohm R."/>
            <person name="Sun H."/>
            <person name="Tunlid A."/>
            <person name="Henrissat B."/>
            <person name="Grigoriev I.V."/>
            <person name="Hibbett D.S."/>
            <person name="Martin F."/>
        </authorList>
    </citation>
    <scope>NUCLEOTIDE SEQUENCE [LARGE SCALE GENOMIC DNA]</scope>
    <source>
        <strain evidence="2 3">Koide BX008</strain>
    </source>
</reference>
<evidence type="ECO:0000313" key="2">
    <source>
        <dbReference type="EMBL" id="KIL63932.1"/>
    </source>
</evidence>
<accession>A0A0C2WQI7</accession>
<gene>
    <name evidence="2" type="ORF">M378DRAFT_163893</name>
</gene>
<dbReference type="Gene3D" id="2.60.120.260">
    <property type="entry name" value="Galactose-binding domain-like"/>
    <property type="match status" value="2"/>
</dbReference>
<evidence type="ECO:0000256" key="1">
    <source>
        <dbReference type="SAM" id="Phobius"/>
    </source>
</evidence>
<evidence type="ECO:0008006" key="4">
    <source>
        <dbReference type="Google" id="ProtNLM"/>
    </source>
</evidence>
<dbReference type="OrthoDB" id="2564234at2759"/>
<dbReference type="AlphaFoldDB" id="A0A0C2WQI7"/>
<proteinExistence type="predicted"/>